<dbReference type="EMBL" id="JALJOR010000012">
    <property type="protein sequence ID" value="KAK9807884.1"/>
    <property type="molecule type" value="Genomic_DNA"/>
</dbReference>
<dbReference type="AlphaFoldDB" id="A0AAW1PJ54"/>
<feature type="binding site" evidence="5">
    <location>
        <position position="38"/>
    </location>
    <ligand>
        <name>Fe cation</name>
        <dbReference type="ChEBI" id="CHEBI:24875"/>
        <label>1</label>
    </ligand>
</feature>
<dbReference type="PANTHER" id="PTHR10161:SF14">
    <property type="entry name" value="TARTRATE-RESISTANT ACID PHOSPHATASE TYPE 5"/>
    <property type="match status" value="1"/>
</dbReference>
<reference evidence="8 9" key="1">
    <citation type="journal article" date="2024" name="Nat. Commun.">
        <title>Phylogenomics reveals the evolutionary origins of lichenization in chlorophyte algae.</title>
        <authorList>
            <person name="Puginier C."/>
            <person name="Libourel C."/>
            <person name="Otte J."/>
            <person name="Skaloud P."/>
            <person name="Haon M."/>
            <person name="Grisel S."/>
            <person name="Petersen M."/>
            <person name="Berrin J.G."/>
            <person name="Delaux P.M."/>
            <person name="Dal Grande F."/>
            <person name="Keller J."/>
        </authorList>
    </citation>
    <scope>NUCLEOTIDE SEQUENCE [LARGE SCALE GENOMIC DNA]</scope>
    <source>
        <strain evidence="8 9">SAG 2043</strain>
    </source>
</reference>
<feature type="binding site" evidence="5">
    <location>
        <position position="262"/>
    </location>
    <ligand>
        <name>Fe cation</name>
        <dbReference type="ChEBI" id="CHEBI:24875"/>
        <label>1</label>
    </ligand>
</feature>
<dbReference type="InterPro" id="IPR024927">
    <property type="entry name" value="Acid_PPase"/>
</dbReference>
<feature type="region of interest" description="Disordered" evidence="6">
    <location>
        <begin position="1"/>
        <end position="29"/>
    </location>
</feature>
<dbReference type="PIRSF" id="PIRSF000898">
    <property type="entry name" value="Acid_Ptase_5"/>
    <property type="match status" value="1"/>
</dbReference>
<evidence type="ECO:0000256" key="4">
    <source>
        <dbReference type="PIRNR" id="PIRNR000898"/>
    </source>
</evidence>
<dbReference type="PANTHER" id="PTHR10161">
    <property type="entry name" value="TARTRATE-RESISTANT ACID PHOSPHATASE TYPE 5"/>
    <property type="match status" value="1"/>
</dbReference>
<dbReference type="GO" id="GO:0003993">
    <property type="term" value="F:acid phosphatase activity"/>
    <property type="evidence" value="ECO:0007669"/>
    <property type="project" value="UniProtKB-UniRule"/>
</dbReference>
<keyword evidence="2" id="KW-0732">Signal</keyword>
<dbReference type="EC" id="3.1.3.2" evidence="4"/>
<accession>A0AAW1PJ54</accession>
<keyword evidence="9" id="KW-1185">Reference proteome</keyword>
<name>A0AAW1PJ54_9CHLO</name>
<protein>
    <recommendedName>
        <fullName evidence="4">Purple acid phosphatase</fullName>
        <ecNumber evidence="4">3.1.3.2</ecNumber>
    </recommendedName>
</protein>
<comment type="catalytic activity">
    <reaction evidence="1 4">
        <text>a phosphate monoester + H2O = an alcohol + phosphate</text>
        <dbReference type="Rhea" id="RHEA:15017"/>
        <dbReference type="ChEBI" id="CHEBI:15377"/>
        <dbReference type="ChEBI" id="CHEBI:30879"/>
        <dbReference type="ChEBI" id="CHEBI:43474"/>
        <dbReference type="ChEBI" id="CHEBI:67140"/>
        <dbReference type="EC" id="3.1.3.2"/>
    </reaction>
</comment>
<evidence type="ECO:0000256" key="5">
    <source>
        <dbReference type="PIRSR" id="PIRSR000898-1"/>
    </source>
</evidence>
<feature type="binding site" evidence="5">
    <location>
        <position position="71"/>
    </location>
    <ligand>
        <name>Fe cation</name>
        <dbReference type="ChEBI" id="CHEBI:24875"/>
        <label>1</label>
    </ligand>
</feature>
<dbReference type="Proteomes" id="UP001489004">
    <property type="component" value="Unassembled WGS sequence"/>
</dbReference>
<feature type="binding site" evidence="5">
    <location>
        <position position="225"/>
    </location>
    <ligand>
        <name>Fe cation</name>
        <dbReference type="ChEBI" id="CHEBI:24875"/>
        <label>2</label>
    </ligand>
</feature>
<feature type="binding site" evidence="5">
    <location>
        <position position="260"/>
    </location>
    <ligand>
        <name>Fe cation</name>
        <dbReference type="ChEBI" id="CHEBI:24875"/>
        <label>2</label>
    </ligand>
</feature>
<keyword evidence="5" id="KW-0479">Metal-binding</keyword>
<dbReference type="SUPFAM" id="SSF56300">
    <property type="entry name" value="Metallo-dependent phosphatases"/>
    <property type="match status" value="1"/>
</dbReference>
<gene>
    <name evidence="8" type="ORF">WJX72_012198</name>
</gene>
<feature type="binding site" evidence="5">
    <location>
        <position position="109"/>
    </location>
    <ligand>
        <name>Fe cation</name>
        <dbReference type="ChEBI" id="CHEBI:24875"/>
        <label>2</label>
    </ligand>
</feature>
<dbReference type="InterPro" id="IPR051558">
    <property type="entry name" value="Metallophosphoesterase_PAP"/>
</dbReference>
<evidence type="ECO:0000259" key="7">
    <source>
        <dbReference type="Pfam" id="PF00149"/>
    </source>
</evidence>
<feature type="binding site" evidence="5">
    <location>
        <position position="71"/>
    </location>
    <ligand>
        <name>Fe cation</name>
        <dbReference type="ChEBI" id="CHEBI:24875"/>
        <label>2</label>
    </ligand>
</feature>
<keyword evidence="3 4" id="KW-0378">Hydrolase</keyword>
<feature type="binding site" evidence="5">
    <location>
        <position position="74"/>
    </location>
    <ligand>
        <name>Fe cation</name>
        <dbReference type="ChEBI" id="CHEBI:24875"/>
        <label>1</label>
    </ligand>
</feature>
<comment type="caution">
    <text evidence="8">The sequence shown here is derived from an EMBL/GenBank/DDBJ whole genome shotgun (WGS) entry which is preliminary data.</text>
</comment>
<sequence>MRNWEGQEAERRSVEQPLANRPTAEGDQATQTFFVLGDWGRQGEFNQTEVAEQMAAQARTYKPAFVVNTGDNFYPGGLFSVDDPNFDDSFRNVYDAPELQVPFHGVLGNHDYGDGQDPRIREECKVLTGADCGRDCCYSPLHQLDATLWKQDARWHMQRSKTLPLAGGMLDLFFYDTPPFVAEYRTHAWSEYPGGLASQSWAAGLRELESALAQSEAAWKVVIGHHPVRSNGMHGDTMELREHVEPLLEKYGVQLYLCGHDHLLEHIHKEGGLTHFIVSGGGSQTRSGFSSKLDSIFQYDASGFVAVSVSNTEITADFFGIESEQPLHTAHIPLHHLHALTSMRRGEAVDSM</sequence>
<dbReference type="InterPro" id="IPR004843">
    <property type="entry name" value="Calcineurin-like_PHP"/>
</dbReference>
<evidence type="ECO:0000256" key="1">
    <source>
        <dbReference type="ARBA" id="ARBA00000032"/>
    </source>
</evidence>
<evidence type="ECO:0000256" key="2">
    <source>
        <dbReference type="ARBA" id="ARBA00022729"/>
    </source>
</evidence>
<evidence type="ECO:0000256" key="6">
    <source>
        <dbReference type="SAM" id="MobiDB-lite"/>
    </source>
</evidence>
<evidence type="ECO:0000313" key="8">
    <source>
        <dbReference type="EMBL" id="KAK9807884.1"/>
    </source>
</evidence>
<dbReference type="InterPro" id="IPR029052">
    <property type="entry name" value="Metallo-depent_PP-like"/>
</dbReference>
<feature type="domain" description="Calcineurin-like phosphoesterase" evidence="7">
    <location>
        <begin position="33"/>
        <end position="262"/>
    </location>
</feature>
<keyword evidence="4 5" id="KW-0408">Iron</keyword>
<dbReference type="Pfam" id="PF00149">
    <property type="entry name" value="Metallophos"/>
    <property type="match status" value="1"/>
</dbReference>
<evidence type="ECO:0000256" key="3">
    <source>
        <dbReference type="ARBA" id="ARBA00022801"/>
    </source>
</evidence>
<dbReference type="GO" id="GO:0046872">
    <property type="term" value="F:metal ion binding"/>
    <property type="evidence" value="ECO:0007669"/>
    <property type="project" value="UniProtKB-KW"/>
</dbReference>
<organism evidence="8 9">
    <name type="scientific">[Myrmecia] bisecta</name>
    <dbReference type="NCBI Taxonomy" id="41462"/>
    <lineage>
        <taxon>Eukaryota</taxon>
        <taxon>Viridiplantae</taxon>
        <taxon>Chlorophyta</taxon>
        <taxon>core chlorophytes</taxon>
        <taxon>Trebouxiophyceae</taxon>
        <taxon>Trebouxiales</taxon>
        <taxon>Trebouxiaceae</taxon>
        <taxon>Myrmecia</taxon>
    </lineage>
</organism>
<comment type="cofactor">
    <cofactor evidence="5">
        <name>Fe cation</name>
        <dbReference type="ChEBI" id="CHEBI:24875"/>
    </cofactor>
    <text evidence="5">Binds 2 iron ions per subunit.</text>
</comment>
<proteinExistence type="predicted"/>
<dbReference type="Gene3D" id="3.60.21.10">
    <property type="match status" value="1"/>
</dbReference>
<evidence type="ECO:0000313" key="9">
    <source>
        <dbReference type="Proteomes" id="UP001489004"/>
    </source>
</evidence>